<proteinExistence type="predicted"/>
<reference evidence="1 2" key="1">
    <citation type="submission" date="2016-09" db="EMBL/GenBank/DDBJ databases">
        <title>Draft genome sequence for the type strain of Vulcanibacillus modesticaldus BR, a strictly anaerobic, moderately thermophilic, and nitrate-reducing bacterium from deep sea-hydrothermal vents of the Mid-Atlantic Ridge.</title>
        <authorList>
            <person name="Abin C.A."/>
            <person name="Hollibaugh J.T."/>
        </authorList>
    </citation>
    <scope>NUCLEOTIDE SEQUENCE [LARGE SCALE GENOMIC DNA]</scope>
    <source>
        <strain evidence="1 2">BR</strain>
    </source>
</reference>
<dbReference type="OrthoDB" id="2875868at2"/>
<dbReference type="RefSeq" id="WP_069657192.1">
    <property type="nucleotide sequence ID" value="NZ_MIJF01000046.1"/>
</dbReference>
<evidence type="ECO:0000313" key="1">
    <source>
        <dbReference type="EMBL" id="OEF98856.1"/>
    </source>
</evidence>
<name>A0A1D2YT63_9BACI</name>
<keyword evidence="2" id="KW-1185">Reference proteome</keyword>
<sequence length="115" mass="12735">MSVSFVIGKGIESAEYAEDAIEFSEEIQQFLSKNRDIFSKDISKLVDIDPYADTCITSDDVLVIRDIAISIKNDIAAKESNSSDMIDEVIEFTTELIDFCNEAMEKGLNLIAVGD</sequence>
<dbReference type="AlphaFoldDB" id="A0A1D2YT63"/>
<organism evidence="1 2">
    <name type="scientific">Vulcanibacillus modesticaldus</name>
    <dbReference type="NCBI Taxonomy" id="337097"/>
    <lineage>
        <taxon>Bacteria</taxon>
        <taxon>Bacillati</taxon>
        <taxon>Bacillota</taxon>
        <taxon>Bacilli</taxon>
        <taxon>Bacillales</taxon>
        <taxon>Bacillaceae</taxon>
        <taxon>Vulcanibacillus</taxon>
    </lineage>
</organism>
<protein>
    <submittedName>
        <fullName evidence="1">Uncharacterized protein</fullName>
    </submittedName>
</protein>
<dbReference type="Proteomes" id="UP000243739">
    <property type="component" value="Unassembled WGS sequence"/>
</dbReference>
<evidence type="ECO:0000313" key="2">
    <source>
        <dbReference type="Proteomes" id="UP000243739"/>
    </source>
</evidence>
<comment type="caution">
    <text evidence="1">The sequence shown here is derived from an EMBL/GenBank/DDBJ whole genome shotgun (WGS) entry which is preliminary data.</text>
</comment>
<accession>A0A1D2YT63</accession>
<gene>
    <name evidence="1" type="ORF">BHF71_02715</name>
</gene>
<dbReference type="EMBL" id="MIJF01000046">
    <property type="protein sequence ID" value="OEF98856.1"/>
    <property type="molecule type" value="Genomic_DNA"/>
</dbReference>